<feature type="domain" description="C2H2-type" evidence="22">
    <location>
        <begin position="10"/>
        <end position="31"/>
    </location>
</feature>
<feature type="binding site" evidence="16">
    <location>
        <position position="505"/>
    </location>
    <ligand>
        <name>chloride</name>
        <dbReference type="ChEBI" id="CHEBI:17996"/>
        <label>1</label>
    </ligand>
</feature>
<dbReference type="GO" id="GO:0004180">
    <property type="term" value="F:carboxypeptidase activity"/>
    <property type="evidence" value="ECO:0007669"/>
    <property type="project" value="UniProtKB-KW"/>
</dbReference>
<dbReference type="PRINTS" id="PR00791">
    <property type="entry name" value="PEPDIPTASEA"/>
</dbReference>
<feature type="disulfide bond" evidence="18 20">
    <location>
        <begin position="335"/>
        <end position="353"/>
    </location>
</feature>
<dbReference type="PROSITE" id="PS52011">
    <property type="entry name" value="PEPTIDASE_M2"/>
    <property type="match status" value="1"/>
</dbReference>
<dbReference type="GO" id="GO:0046872">
    <property type="term" value="F:metal ion binding"/>
    <property type="evidence" value="ECO:0007669"/>
    <property type="project" value="UniProtKB-KW"/>
</dbReference>
<feature type="binding site" evidence="17">
    <location>
        <position position="370"/>
    </location>
    <ligand>
        <name>Zn(2+)</name>
        <dbReference type="ChEBI" id="CHEBI:29105"/>
        <label>1</label>
        <note>catalytic</note>
    </ligand>
</feature>
<feature type="active site" description="Proton donor 2" evidence="15">
    <location>
        <position position="496"/>
    </location>
</feature>
<dbReference type="InterPro" id="IPR013087">
    <property type="entry name" value="Znf_C2H2_type"/>
</dbReference>
<evidence type="ECO:0000256" key="6">
    <source>
        <dbReference type="ARBA" id="ARBA00022801"/>
    </source>
</evidence>
<keyword evidence="8 21" id="KW-0482">Metalloprotease</keyword>
<dbReference type="FunFam" id="1.10.1370.30:FF:000004">
    <property type="entry name" value="Angiotensin-converting enzyme"/>
    <property type="match status" value="1"/>
</dbReference>
<proteinExistence type="inferred from homology"/>
<evidence type="ECO:0000256" key="10">
    <source>
        <dbReference type="ARBA" id="ARBA00023180"/>
    </source>
</evidence>
<dbReference type="GO" id="GO:0005886">
    <property type="term" value="C:plasma membrane"/>
    <property type="evidence" value="ECO:0007669"/>
    <property type="project" value="TreeGrafter"/>
</dbReference>
<dbReference type="CDD" id="cd06461">
    <property type="entry name" value="M2_ACE"/>
    <property type="match status" value="1"/>
</dbReference>
<evidence type="ECO:0000256" key="16">
    <source>
        <dbReference type="PIRSR" id="PIRSR601548-2"/>
    </source>
</evidence>
<dbReference type="PANTHER" id="PTHR10514">
    <property type="entry name" value="ANGIOTENSIN-CONVERTING ENZYME"/>
    <property type="match status" value="1"/>
</dbReference>
<evidence type="ECO:0000256" key="21">
    <source>
        <dbReference type="RuleBase" id="RU361144"/>
    </source>
</evidence>
<evidence type="ECO:0000256" key="18">
    <source>
        <dbReference type="PIRSR" id="PIRSR601548-4"/>
    </source>
</evidence>
<keyword evidence="6 21" id="KW-0378">Hydrolase</keyword>
<evidence type="ECO:0000256" key="7">
    <source>
        <dbReference type="ARBA" id="ARBA00022833"/>
    </source>
</evidence>
<evidence type="ECO:0000256" key="2">
    <source>
        <dbReference type="ARBA" id="ARBA00022645"/>
    </source>
</evidence>
<feature type="binding site" evidence="19">
    <location>
        <position position="394"/>
    </location>
    <ligand>
        <name>Zn(2+)</name>
        <dbReference type="ChEBI" id="CHEBI:29105"/>
        <label>2</label>
        <note>catalytic</note>
    </ligand>
</feature>
<feature type="glycosylation site" description="N-linked (GlcNAc...) (complex) asparagine" evidence="14">
    <location>
        <position position="71"/>
    </location>
</feature>
<dbReference type="GO" id="GO:0008241">
    <property type="term" value="F:peptidyl-dipeptidase activity"/>
    <property type="evidence" value="ECO:0007669"/>
    <property type="project" value="UniProtKB-EC"/>
</dbReference>
<dbReference type="Pfam" id="PF01401">
    <property type="entry name" value="Peptidase_M2"/>
    <property type="match status" value="1"/>
</dbReference>
<feature type="binding site" evidence="17">
    <location>
        <position position="394"/>
    </location>
    <ligand>
        <name>Zn(2+)</name>
        <dbReference type="ChEBI" id="CHEBI:29105"/>
        <label>1</label>
        <note>catalytic</note>
    </ligand>
</feature>
<evidence type="ECO:0000256" key="17">
    <source>
        <dbReference type="PIRSR" id="PIRSR601548-3"/>
    </source>
</evidence>
<reference evidence="23" key="1">
    <citation type="submission" date="2015-08" db="EMBL/GenBank/DDBJ databases">
        <title>Proteomic endorsed transcriptomic profile of the venom gland from Tityus obscurus.</title>
        <authorList>
            <person name="Oliveira U.C."/>
            <person name="Nishiyama M.Y.Jr."/>
            <person name="Santos M.B."/>
            <person name="Silva A.P."/>
            <person name="Chalkidis H.M."/>
            <person name="Imberg A.S."/>
            <person name="Candido D.M."/>
            <person name="Yamanouye N."/>
            <person name="Dorce V.A."/>
            <person name="Junqueira-de-Azevedo I.L."/>
        </authorList>
    </citation>
    <scope>NUCLEOTIDE SEQUENCE</scope>
    <source>
        <tissue evidence="23">Telson</tissue>
    </source>
</reference>
<dbReference type="InterPro" id="IPR001548">
    <property type="entry name" value="Peptidase_M2"/>
</dbReference>
<feature type="glycosylation site" description="N-linked (GlcNAc...) asparagine" evidence="14">
    <location>
        <position position="53"/>
    </location>
</feature>
<feature type="binding site" evidence="19">
    <location>
        <position position="366"/>
    </location>
    <ligand>
        <name>Zn(2+)</name>
        <dbReference type="ChEBI" id="CHEBI:29105"/>
        <label>2</label>
        <note>catalytic</note>
    </ligand>
</feature>
<evidence type="ECO:0000256" key="1">
    <source>
        <dbReference type="ARBA" id="ARBA00008139"/>
    </source>
</evidence>
<evidence type="ECO:0000256" key="11">
    <source>
        <dbReference type="ARBA" id="ARBA00036868"/>
    </source>
</evidence>
<feature type="binding site" evidence="17">
    <location>
        <position position="366"/>
    </location>
    <ligand>
        <name>Zn(2+)</name>
        <dbReference type="ChEBI" id="CHEBI:29105"/>
        <label>1</label>
        <note>catalytic</note>
    </ligand>
</feature>
<evidence type="ECO:0000256" key="15">
    <source>
        <dbReference type="PIRSR" id="PIRSR601548-11"/>
    </source>
</evidence>
<evidence type="ECO:0000256" key="5">
    <source>
        <dbReference type="ARBA" id="ARBA00022729"/>
    </source>
</evidence>
<evidence type="ECO:0000256" key="20">
    <source>
        <dbReference type="PROSITE-ProRule" id="PRU01355"/>
    </source>
</evidence>
<accession>A0A1E1WWB8</accession>
<dbReference type="GO" id="GO:0008237">
    <property type="term" value="F:metallopeptidase activity"/>
    <property type="evidence" value="ECO:0007669"/>
    <property type="project" value="UniProtKB-KW"/>
</dbReference>
<comment type="cofactor">
    <cofactor evidence="21">
        <name>Zn(2+)</name>
        <dbReference type="ChEBI" id="CHEBI:29105"/>
    </cofactor>
    <text evidence="21">Binds 1 zinc ion per subunit.</text>
</comment>
<feature type="active site" description="Proton acceptor 1" evidence="13">
    <location>
        <position position="367"/>
    </location>
</feature>
<sequence>MLPAFLLYLCSISCCKYLALEEHFAFHFIRHVNEVNEKQCNLFQRASWNYDTNITIPNKNKMIEQQMIASNISKEMWKVLTKFQWKKFFDPQLRRQFYHLSFLGDSALPSDKIRKKTSLEADMTNIYSTTTICDFKNKKKCNLSLEPDLSSIMANSNDYYELLHVWKEWRNKVGRKIRPLYWEFVDLKNEAARLNGFNDAGEFQREKYESPTLIQDLEKLWHQIRPLYQQLHAYVRRKLIEMYGSDKIVKDGPIPAHLLGNMWSQEWQNIINITMPYRNKPSLDVTPQMKAKGMTPVQIAKLAEQFFVSLGLQPMTKEFWSNSLFEKPKDRKVVCHASAWDLCDKRDFRIKMCMECTMDFLITTHHEMGHVQYYMQYANQPHVFRKGANPGFHEAIGDVMSLSVYTPNHLQSIGLLNDIVSDREADINFLLQMALKKIAFLPFGYILDKWRWEVYSGEIEFEEWNRRWWEMRFKYQGVCPPIRRTEIDFDPGAKFHVPADTPYIRYFISFIIQFQFHEALCRVSGFQGPLHKCDIYNSKEAGKLISGMMQMGSSRPWPEAFEKITGSRKMNADSLLEYFKPLYEWLKEANKNEVIGWETFDPTVCP</sequence>
<keyword evidence="4 17" id="KW-0479">Metal-binding</keyword>
<dbReference type="EC" id="3.4.-.-" evidence="21"/>
<evidence type="ECO:0000256" key="8">
    <source>
        <dbReference type="ARBA" id="ARBA00023049"/>
    </source>
</evidence>
<dbReference type="EMBL" id="GEMQ01000103">
    <property type="protein sequence ID" value="JAT91086.1"/>
    <property type="molecule type" value="Transcribed_RNA"/>
</dbReference>
<feature type="disulfide bond" evidence="20">
    <location>
        <begin position="133"/>
        <end position="141"/>
    </location>
</feature>
<feature type="disulfide bond" evidence="18">
    <location>
        <begin position="521"/>
        <end position="533"/>
    </location>
</feature>
<evidence type="ECO:0000256" key="3">
    <source>
        <dbReference type="ARBA" id="ARBA00022670"/>
    </source>
</evidence>
<keyword evidence="3 21" id="KW-0645">Protease</keyword>
<dbReference type="PROSITE" id="PS00028">
    <property type="entry name" value="ZINC_FINGER_C2H2_1"/>
    <property type="match status" value="1"/>
</dbReference>
<name>A0A1E1WWB8_TITOB</name>
<evidence type="ECO:0000256" key="4">
    <source>
        <dbReference type="ARBA" id="ARBA00022723"/>
    </source>
</evidence>
<evidence type="ECO:0000313" key="23">
    <source>
        <dbReference type="EMBL" id="JAT91086.1"/>
    </source>
</evidence>
<feature type="binding site" evidence="19">
    <location>
        <position position="370"/>
    </location>
    <ligand>
        <name>Zn(2+)</name>
        <dbReference type="ChEBI" id="CHEBI:29105"/>
        <label>2</label>
        <note>catalytic</note>
    </ligand>
</feature>
<comment type="catalytic activity">
    <reaction evidence="11">
        <text>Release of a C-terminal dipeptide, oligopeptide-|-Xaa-Yaa, when Xaa is not Pro, and Yaa is neither Asp nor Glu. Thus, conversion of angiotensin I to angiotensin II, with increase in vasoconstrictor activity, but no action on angiotensin II.</text>
        <dbReference type="EC" id="3.4.15.1"/>
    </reaction>
</comment>
<keyword evidence="7 17" id="KW-0862">Zinc</keyword>
<dbReference type="AlphaFoldDB" id="A0A1E1WWB8"/>
<keyword evidence="5" id="KW-0732">Signal</keyword>
<evidence type="ECO:0000256" key="13">
    <source>
        <dbReference type="PIRSR" id="PIRSR601548-1"/>
    </source>
</evidence>
<feature type="binding site" evidence="16">
    <location>
        <position position="208"/>
    </location>
    <ligand>
        <name>chloride</name>
        <dbReference type="ChEBI" id="CHEBI:17996"/>
        <label>1</label>
    </ligand>
</feature>
<dbReference type="GO" id="GO:0006508">
    <property type="term" value="P:proteolysis"/>
    <property type="evidence" value="ECO:0007669"/>
    <property type="project" value="UniProtKB-KW"/>
</dbReference>
<organism evidence="23">
    <name type="scientific">Tityus obscurus</name>
    <name type="common">Amazonian scorpion</name>
    <name type="synonym">Tityus cambridgei</name>
    <dbReference type="NCBI Taxonomy" id="1221240"/>
    <lineage>
        <taxon>Eukaryota</taxon>
        <taxon>Metazoa</taxon>
        <taxon>Ecdysozoa</taxon>
        <taxon>Arthropoda</taxon>
        <taxon>Chelicerata</taxon>
        <taxon>Arachnida</taxon>
        <taxon>Scorpiones</taxon>
        <taxon>Buthida</taxon>
        <taxon>Buthoidea</taxon>
        <taxon>Buthidae</taxon>
        <taxon>Tityus</taxon>
    </lineage>
</organism>
<dbReference type="Gene3D" id="1.10.1370.30">
    <property type="match status" value="2"/>
</dbReference>
<evidence type="ECO:0000256" key="19">
    <source>
        <dbReference type="PIRSR" id="PIRSR601548-8"/>
    </source>
</evidence>
<evidence type="ECO:0000256" key="9">
    <source>
        <dbReference type="ARBA" id="ARBA00023157"/>
    </source>
</evidence>
<feature type="active site" description="Proton donor 1" evidence="13">
    <location>
        <position position="496"/>
    </location>
</feature>
<keyword evidence="9 18" id="KW-1015">Disulfide bond</keyword>
<dbReference type="PANTHER" id="PTHR10514:SF27">
    <property type="entry name" value="ANGIOTENSIN-CONVERTING ENZYME"/>
    <property type="match status" value="1"/>
</dbReference>
<comment type="caution">
    <text evidence="20">Lacks conserved residue(s) required for the propagation of feature annotation.</text>
</comment>
<feature type="active site" description="Proton acceptor 2" evidence="15">
    <location>
        <position position="367"/>
    </location>
</feature>
<dbReference type="SUPFAM" id="SSF55486">
    <property type="entry name" value="Metalloproteases ('zincins'), catalytic domain"/>
    <property type="match status" value="1"/>
</dbReference>
<protein>
    <recommendedName>
        <fullName evidence="12 21">Angiotensin-converting enzyme</fullName>
        <ecNumber evidence="21">3.4.-.-</ecNumber>
    </recommendedName>
</protein>
<keyword evidence="10 14" id="KW-0325">Glycoprotein</keyword>
<evidence type="ECO:0000256" key="14">
    <source>
        <dbReference type="PIRSR" id="PIRSR601548-10"/>
    </source>
</evidence>
<evidence type="ECO:0000259" key="22">
    <source>
        <dbReference type="PROSITE" id="PS00028"/>
    </source>
</evidence>
<keyword evidence="2 21" id="KW-0121">Carboxypeptidase</keyword>
<comment type="similarity">
    <text evidence="1 20 21">Belongs to the peptidase M2 family.</text>
</comment>
<evidence type="ECO:0000256" key="12">
    <source>
        <dbReference type="ARBA" id="ARBA00039858"/>
    </source>
</evidence>